<accession>A0A2N3MZ10</accession>
<dbReference type="Proteomes" id="UP000233524">
    <property type="component" value="Unassembled WGS sequence"/>
</dbReference>
<protein>
    <submittedName>
        <fullName evidence="2">Uncharacterized protein</fullName>
    </submittedName>
</protein>
<dbReference type="InParanoid" id="A0A2N3MZ10"/>
<evidence type="ECO:0000313" key="2">
    <source>
        <dbReference type="EMBL" id="PKS05413.1"/>
    </source>
</evidence>
<evidence type="ECO:0000256" key="1">
    <source>
        <dbReference type="SAM" id="MobiDB-lite"/>
    </source>
</evidence>
<keyword evidence="3" id="KW-1185">Reference proteome</keyword>
<comment type="caution">
    <text evidence="2">The sequence shown here is derived from an EMBL/GenBank/DDBJ whole genome shotgun (WGS) entry which is preliminary data.</text>
</comment>
<dbReference type="AlphaFoldDB" id="A0A2N3MZ10"/>
<organism evidence="2 3">
    <name type="scientific">Lomentospora prolificans</name>
    <dbReference type="NCBI Taxonomy" id="41688"/>
    <lineage>
        <taxon>Eukaryota</taxon>
        <taxon>Fungi</taxon>
        <taxon>Dikarya</taxon>
        <taxon>Ascomycota</taxon>
        <taxon>Pezizomycotina</taxon>
        <taxon>Sordariomycetes</taxon>
        <taxon>Hypocreomycetidae</taxon>
        <taxon>Microascales</taxon>
        <taxon>Microascaceae</taxon>
        <taxon>Lomentospora</taxon>
    </lineage>
</organism>
<dbReference type="VEuPathDB" id="FungiDB:jhhlp_008789"/>
<sequence length="103" mass="11052">MAAITGFPLETGAFRNGRQHATTPFVDTDTDAPTPTQHAVVPRSWADPSNCVDDYSDTSSHCASLQTAVNSCVGVLDNGQVNLDDDRFVNCFCVPDIYTGLVE</sequence>
<feature type="region of interest" description="Disordered" evidence="1">
    <location>
        <begin position="1"/>
        <end position="45"/>
    </location>
</feature>
<name>A0A2N3MZ10_9PEZI</name>
<dbReference type="EMBL" id="NLAX01001623">
    <property type="protein sequence ID" value="PKS05413.1"/>
    <property type="molecule type" value="Genomic_DNA"/>
</dbReference>
<gene>
    <name evidence="2" type="ORF">jhhlp_008789</name>
</gene>
<evidence type="ECO:0000313" key="3">
    <source>
        <dbReference type="Proteomes" id="UP000233524"/>
    </source>
</evidence>
<proteinExistence type="predicted"/>
<reference evidence="2 3" key="1">
    <citation type="journal article" date="2017" name="G3 (Bethesda)">
        <title>First Draft Genome Sequence of the Pathogenic Fungus Lomentospora prolificans (Formerly Scedosporium prolificans).</title>
        <authorList>
            <person name="Luo R."/>
            <person name="Zimin A."/>
            <person name="Workman R."/>
            <person name="Fan Y."/>
            <person name="Pertea G."/>
            <person name="Grossman N."/>
            <person name="Wear M.P."/>
            <person name="Jia B."/>
            <person name="Miller H."/>
            <person name="Casadevall A."/>
            <person name="Timp W."/>
            <person name="Zhang S.X."/>
            <person name="Salzberg S.L."/>
        </authorList>
    </citation>
    <scope>NUCLEOTIDE SEQUENCE [LARGE SCALE GENOMIC DNA]</scope>
    <source>
        <strain evidence="2 3">JHH-5317</strain>
    </source>
</reference>